<dbReference type="PROSITE" id="PS50004">
    <property type="entry name" value="C2"/>
    <property type="match status" value="1"/>
</dbReference>
<dbReference type="Pfam" id="PF00168">
    <property type="entry name" value="C2"/>
    <property type="match status" value="1"/>
</dbReference>
<dbReference type="KEGG" id="tva:4720754"/>
<evidence type="ECO:0000313" key="4">
    <source>
        <dbReference type="EMBL" id="EAY23668.1"/>
    </source>
</evidence>
<dbReference type="eggNOG" id="KOG1032">
    <property type="taxonomic scope" value="Eukaryota"/>
</dbReference>
<dbReference type="SUPFAM" id="SSF49562">
    <property type="entry name" value="C2 domain (Calcium/lipid-binding domain, CaLB)"/>
    <property type="match status" value="1"/>
</dbReference>
<dbReference type="VEuPathDB" id="TrichDB:TVAG_120050"/>
<dbReference type="VEuPathDB" id="TrichDB:TVAGG3_0992960"/>
<dbReference type="OrthoDB" id="67700at2759"/>
<organism evidence="4 5">
    <name type="scientific">Trichomonas vaginalis (strain ATCC PRA-98 / G3)</name>
    <dbReference type="NCBI Taxonomy" id="412133"/>
    <lineage>
        <taxon>Eukaryota</taxon>
        <taxon>Metamonada</taxon>
        <taxon>Parabasalia</taxon>
        <taxon>Trichomonadida</taxon>
        <taxon>Trichomonadidae</taxon>
        <taxon>Trichomonas</taxon>
    </lineage>
</organism>
<keyword evidence="1" id="KW-0479">Metal-binding</keyword>
<protein>
    <submittedName>
        <fullName evidence="4">C2 domain containing protein</fullName>
    </submittedName>
</protein>
<gene>
    <name evidence="4" type="ORF">TVAG_120050</name>
</gene>
<evidence type="ECO:0000313" key="5">
    <source>
        <dbReference type="Proteomes" id="UP000001542"/>
    </source>
</evidence>
<sequence length="134" mass="15335">MQLNIKIIEAKNVPKMDIIGSCDAYVALTFGSKRYKTGVKENTLNPVWNETFQFPIQNQNDILTLIVSDRDMTTDEDFAKLTFHINLIKPGTVIDKWFDCEQLKSAKMKCSLHLLIHIDNYDVRPFCPANQPSA</sequence>
<dbReference type="STRING" id="5722.A2D7F1"/>
<proteinExistence type="predicted"/>
<reference evidence="4" key="1">
    <citation type="submission" date="2006-10" db="EMBL/GenBank/DDBJ databases">
        <authorList>
            <person name="Amadeo P."/>
            <person name="Zhao Q."/>
            <person name="Wortman J."/>
            <person name="Fraser-Liggett C."/>
            <person name="Carlton J."/>
        </authorList>
    </citation>
    <scope>NUCLEOTIDE SEQUENCE</scope>
    <source>
        <strain evidence="4">G3</strain>
    </source>
</reference>
<keyword evidence="5" id="KW-1185">Reference proteome</keyword>
<accession>A2D7F1</accession>
<evidence type="ECO:0000256" key="1">
    <source>
        <dbReference type="ARBA" id="ARBA00022723"/>
    </source>
</evidence>
<evidence type="ECO:0000256" key="2">
    <source>
        <dbReference type="ARBA" id="ARBA00022837"/>
    </source>
</evidence>
<dbReference type="OMA" id="GWKQSSF"/>
<dbReference type="InterPro" id="IPR000008">
    <property type="entry name" value="C2_dom"/>
</dbReference>
<feature type="domain" description="C2" evidence="3">
    <location>
        <begin position="1"/>
        <end position="98"/>
    </location>
</feature>
<dbReference type="PANTHER" id="PTHR45911">
    <property type="entry name" value="C2 DOMAIN-CONTAINING PROTEIN"/>
    <property type="match status" value="1"/>
</dbReference>
<dbReference type="Gene3D" id="2.60.40.150">
    <property type="entry name" value="C2 domain"/>
    <property type="match status" value="1"/>
</dbReference>
<evidence type="ECO:0000259" key="3">
    <source>
        <dbReference type="PROSITE" id="PS50004"/>
    </source>
</evidence>
<dbReference type="AlphaFoldDB" id="A2D7F1"/>
<dbReference type="InParanoid" id="A2D7F1"/>
<keyword evidence="2" id="KW-0106">Calcium</keyword>
<dbReference type="CDD" id="cd00030">
    <property type="entry name" value="C2"/>
    <property type="match status" value="1"/>
</dbReference>
<dbReference type="PANTHER" id="PTHR45911:SF4">
    <property type="entry name" value="MULTIPLE C2 AND TRANSMEMBRANE DOMAIN-CONTAINING PROTEIN"/>
    <property type="match status" value="1"/>
</dbReference>
<dbReference type="InterPro" id="IPR035892">
    <property type="entry name" value="C2_domain_sf"/>
</dbReference>
<dbReference type="Proteomes" id="UP000001542">
    <property type="component" value="Unassembled WGS sequence"/>
</dbReference>
<dbReference type="SMR" id="A2D7F1"/>
<dbReference type="RefSeq" id="XP_001276916.1">
    <property type="nucleotide sequence ID" value="XM_001276915.1"/>
</dbReference>
<dbReference type="SMART" id="SM00239">
    <property type="entry name" value="C2"/>
    <property type="match status" value="1"/>
</dbReference>
<dbReference type="EMBL" id="DS113177">
    <property type="protein sequence ID" value="EAY23668.1"/>
    <property type="molecule type" value="Genomic_DNA"/>
</dbReference>
<name>A2D7F1_TRIV3</name>
<dbReference type="GO" id="GO:0046872">
    <property type="term" value="F:metal ion binding"/>
    <property type="evidence" value="ECO:0007669"/>
    <property type="project" value="UniProtKB-KW"/>
</dbReference>
<reference evidence="4" key="2">
    <citation type="journal article" date="2007" name="Science">
        <title>Draft genome sequence of the sexually transmitted pathogen Trichomonas vaginalis.</title>
        <authorList>
            <person name="Carlton J.M."/>
            <person name="Hirt R.P."/>
            <person name="Silva J.C."/>
            <person name="Delcher A.L."/>
            <person name="Schatz M."/>
            <person name="Zhao Q."/>
            <person name="Wortman J.R."/>
            <person name="Bidwell S.L."/>
            <person name="Alsmark U.C.M."/>
            <person name="Besteiro S."/>
            <person name="Sicheritz-Ponten T."/>
            <person name="Noel C.J."/>
            <person name="Dacks J.B."/>
            <person name="Foster P.G."/>
            <person name="Simillion C."/>
            <person name="Van de Peer Y."/>
            <person name="Miranda-Saavedra D."/>
            <person name="Barton G.J."/>
            <person name="Westrop G.D."/>
            <person name="Mueller S."/>
            <person name="Dessi D."/>
            <person name="Fiori P.L."/>
            <person name="Ren Q."/>
            <person name="Paulsen I."/>
            <person name="Zhang H."/>
            <person name="Bastida-Corcuera F.D."/>
            <person name="Simoes-Barbosa A."/>
            <person name="Brown M.T."/>
            <person name="Hayes R.D."/>
            <person name="Mukherjee M."/>
            <person name="Okumura C.Y."/>
            <person name="Schneider R."/>
            <person name="Smith A.J."/>
            <person name="Vanacova S."/>
            <person name="Villalvazo M."/>
            <person name="Haas B.J."/>
            <person name="Pertea M."/>
            <person name="Feldblyum T.V."/>
            <person name="Utterback T.R."/>
            <person name="Shu C.L."/>
            <person name="Osoegawa K."/>
            <person name="de Jong P.J."/>
            <person name="Hrdy I."/>
            <person name="Horvathova L."/>
            <person name="Zubacova Z."/>
            <person name="Dolezal P."/>
            <person name="Malik S.B."/>
            <person name="Logsdon J.M. Jr."/>
            <person name="Henze K."/>
            <person name="Gupta A."/>
            <person name="Wang C.C."/>
            <person name="Dunne R.L."/>
            <person name="Upcroft J.A."/>
            <person name="Upcroft P."/>
            <person name="White O."/>
            <person name="Salzberg S.L."/>
            <person name="Tang P."/>
            <person name="Chiu C.-H."/>
            <person name="Lee Y.-S."/>
            <person name="Embley T.M."/>
            <person name="Coombs G.H."/>
            <person name="Mottram J.C."/>
            <person name="Tachezy J."/>
            <person name="Fraser-Liggett C.M."/>
            <person name="Johnson P.J."/>
        </authorList>
    </citation>
    <scope>NUCLEOTIDE SEQUENCE [LARGE SCALE GENOMIC DNA]</scope>
    <source>
        <strain evidence="4">G3</strain>
    </source>
</reference>